<evidence type="ECO:0000313" key="6">
    <source>
        <dbReference type="EMBL" id="HIR60193.1"/>
    </source>
</evidence>
<dbReference type="PANTHER" id="PTHR37299">
    <property type="entry name" value="TRANSCRIPTIONAL REGULATOR-RELATED"/>
    <property type="match status" value="1"/>
</dbReference>
<dbReference type="Gene3D" id="3.40.50.2300">
    <property type="match status" value="1"/>
</dbReference>
<feature type="domain" description="Response regulatory" evidence="4">
    <location>
        <begin position="4"/>
        <end position="123"/>
    </location>
</feature>
<evidence type="ECO:0000256" key="3">
    <source>
        <dbReference type="PROSITE-ProRule" id="PRU00169"/>
    </source>
</evidence>
<dbReference type="PANTHER" id="PTHR37299:SF1">
    <property type="entry name" value="STAGE 0 SPORULATION PROTEIN A HOMOLOG"/>
    <property type="match status" value="1"/>
</dbReference>
<proteinExistence type="predicted"/>
<evidence type="ECO:0000256" key="1">
    <source>
        <dbReference type="ARBA" id="ARBA00018672"/>
    </source>
</evidence>
<dbReference type="Pfam" id="PF04397">
    <property type="entry name" value="LytTR"/>
    <property type="match status" value="1"/>
</dbReference>
<dbReference type="Pfam" id="PF00072">
    <property type="entry name" value="Response_reg"/>
    <property type="match status" value="1"/>
</dbReference>
<comment type="function">
    <text evidence="2">May play the central regulatory role in sporulation. It may be an element of the effector pathway responsible for the activation of sporulation genes in response to nutritional stress. Spo0A may act in concert with spo0H (a sigma factor) to control the expression of some genes that are critical to the sporulation process.</text>
</comment>
<reference evidence="6" key="2">
    <citation type="journal article" date="2021" name="PeerJ">
        <title>Extensive microbial diversity within the chicken gut microbiome revealed by metagenomics and culture.</title>
        <authorList>
            <person name="Gilroy R."/>
            <person name="Ravi A."/>
            <person name="Getino M."/>
            <person name="Pursley I."/>
            <person name="Horton D.L."/>
            <person name="Alikhan N.F."/>
            <person name="Baker D."/>
            <person name="Gharbi K."/>
            <person name="Hall N."/>
            <person name="Watson M."/>
            <person name="Adriaenssens E.M."/>
            <person name="Foster-Nyarko E."/>
            <person name="Jarju S."/>
            <person name="Secka A."/>
            <person name="Antonio M."/>
            <person name="Oren A."/>
            <person name="Chaudhuri R.R."/>
            <person name="La Ragione R."/>
            <person name="Hildebrand F."/>
            <person name="Pallen M.J."/>
        </authorList>
    </citation>
    <scope>NUCLEOTIDE SEQUENCE</scope>
    <source>
        <strain evidence="6">CHK189-12415</strain>
    </source>
</reference>
<evidence type="ECO:0000256" key="2">
    <source>
        <dbReference type="ARBA" id="ARBA00024867"/>
    </source>
</evidence>
<keyword evidence="3" id="KW-0597">Phosphoprotein</keyword>
<protein>
    <recommendedName>
        <fullName evidence="1">Stage 0 sporulation protein A homolog</fullName>
    </recommendedName>
</protein>
<dbReference type="SUPFAM" id="SSF52172">
    <property type="entry name" value="CheY-like"/>
    <property type="match status" value="1"/>
</dbReference>
<dbReference type="PROSITE" id="PS50930">
    <property type="entry name" value="HTH_LYTTR"/>
    <property type="match status" value="1"/>
</dbReference>
<dbReference type="Proteomes" id="UP000824241">
    <property type="component" value="Unassembled WGS sequence"/>
</dbReference>
<reference evidence="6" key="1">
    <citation type="submission" date="2020-10" db="EMBL/GenBank/DDBJ databases">
        <authorList>
            <person name="Gilroy R."/>
        </authorList>
    </citation>
    <scope>NUCLEOTIDE SEQUENCE</scope>
    <source>
        <strain evidence="6">CHK189-12415</strain>
    </source>
</reference>
<evidence type="ECO:0000313" key="7">
    <source>
        <dbReference type="Proteomes" id="UP000824241"/>
    </source>
</evidence>
<dbReference type="InterPro" id="IPR046947">
    <property type="entry name" value="LytR-like"/>
</dbReference>
<dbReference type="InterPro" id="IPR011006">
    <property type="entry name" value="CheY-like_superfamily"/>
</dbReference>
<dbReference type="SMART" id="SM00448">
    <property type="entry name" value="REC"/>
    <property type="match status" value="1"/>
</dbReference>
<gene>
    <name evidence="6" type="ORF">IAB37_01270</name>
</gene>
<dbReference type="Gene3D" id="2.40.50.1020">
    <property type="entry name" value="LytTr DNA-binding domain"/>
    <property type="match status" value="1"/>
</dbReference>
<feature type="modified residue" description="4-aspartylphosphate" evidence="3">
    <location>
        <position position="60"/>
    </location>
</feature>
<dbReference type="SMART" id="SM00850">
    <property type="entry name" value="LytTR"/>
    <property type="match status" value="1"/>
</dbReference>
<name>A0A9D1DWB9_9FIRM</name>
<organism evidence="6 7">
    <name type="scientific">Candidatus Faecivivens stercoravium</name>
    <dbReference type="NCBI Taxonomy" id="2840803"/>
    <lineage>
        <taxon>Bacteria</taxon>
        <taxon>Bacillati</taxon>
        <taxon>Bacillota</taxon>
        <taxon>Clostridia</taxon>
        <taxon>Eubacteriales</taxon>
        <taxon>Oscillospiraceae</taxon>
        <taxon>Oscillospiraceae incertae sedis</taxon>
        <taxon>Candidatus Faecivivens</taxon>
    </lineage>
</organism>
<dbReference type="EMBL" id="DVHA01000038">
    <property type="protein sequence ID" value="HIR60193.1"/>
    <property type="molecule type" value="Genomic_DNA"/>
</dbReference>
<comment type="caution">
    <text evidence="6">The sequence shown here is derived from an EMBL/GenBank/DDBJ whole genome shotgun (WGS) entry which is preliminary data.</text>
</comment>
<feature type="domain" description="HTH LytTR-type" evidence="5">
    <location>
        <begin position="133"/>
        <end position="230"/>
    </location>
</feature>
<evidence type="ECO:0000259" key="5">
    <source>
        <dbReference type="PROSITE" id="PS50930"/>
    </source>
</evidence>
<sequence>MHLKIAIVDDEPADRAYLMELTRRWGEAAGHTLQLETFPSAESFLFQCEAEGGFQILLLDIEMGGMDGVTMARKVRQADDAVQIIFITGYSDYIAEGYEVEALHYLMKPVDEGKLFSVLGRAAEKLRKNERALTLDLGDETVRLPVHKVRWAEVQGNYVTVHAETGYTVRMTLGELERQLDDRFFRVGRSAVVNLSCITRVTKAAIFLSDGSQIPLPRGAYEKVNRAIINQR</sequence>
<dbReference type="PROSITE" id="PS50110">
    <property type="entry name" value="RESPONSE_REGULATORY"/>
    <property type="match status" value="1"/>
</dbReference>
<dbReference type="InterPro" id="IPR007492">
    <property type="entry name" value="LytTR_DNA-bd_dom"/>
</dbReference>
<accession>A0A9D1DWB9</accession>
<dbReference type="GO" id="GO:0000156">
    <property type="term" value="F:phosphorelay response regulator activity"/>
    <property type="evidence" value="ECO:0007669"/>
    <property type="project" value="InterPro"/>
</dbReference>
<evidence type="ECO:0000259" key="4">
    <source>
        <dbReference type="PROSITE" id="PS50110"/>
    </source>
</evidence>
<dbReference type="GO" id="GO:0003677">
    <property type="term" value="F:DNA binding"/>
    <property type="evidence" value="ECO:0007669"/>
    <property type="project" value="InterPro"/>
</dbReference>
<dbReference type="AlphaFoldDB" id="A0A9D1DWB9"/>
<dbReference type="InterPro" id="IPR001789">
    <property type="entry name" value="Sig_transdc_resp-reg_receiver"/>
</dbReference>